<dbReference type="InterPro" id="IPR012893">
    <property type="entry name" value="HipA-like_C"/>
</dbReference>
<dbReference type="NCBIfam" id="TIGR03071">
    <property type="entry name" value="couple_hipA"/>
    <property type="match status" value="1"/>
</dbReference>
<comment type="similarity">
    <text evidence="1">Belongs to the HipA Ser/Thr kinase family.</text>
</comment>
<dbReference type="EMBL" id="WBUI01000014">
    <property type="protein sequence ID" value="KAB2931343.1"/>
    <property type="molecule type" value="Genomic_DNA"/>
</dbReference>
<evidence type="ECO:0000259" key="4">
    <source>
        <dbReference type="Pfam" id="PF07804"/>
    </source>
</evidence>
<organism evidence="6 7">
    <name type="scientific">Leptonema illini</name>
    <dbReference type="NCBI Taxonomy" id="183"/>
    <lineage>
        <taxon>Bacteria</taxon>
        <taxon>Pseudomonadati</taxon>
        <taxon>Spirochaetota</taxon>
        <taxon>Spirochaetia</taxon>
        <taxon>Leptospirales</taxon>
        <taxon>Leptospiraceae</taxon>
        <taxon>Leptonema</taxon>
    </lineage>
</organism>
<feature type="domain" description="HipA-like C-terminal" evidence="4">
    <location>
        <begin position="152"/>
        <end position="398"/>
    </location>
</feature>
<evidence type="ECO:0000313" key="7">
    <source>
        <dbReference type="Proteomes" id="UP000460298"/>
    </source>
</evidence>
<dbReference type="GO" id="GO:0004674">
    <property type="term" value="F:protein serine/threonine kinase activity"/>
    <property type="evidence" value="ECO:0007669"/>
    <property type="project" value="TreeGrafter"/>
</dbReference>
<dbReference type="Pfam" id="PF13657">
    <property type="entry name" value="Couple_hipA"/>
    <property type="match status" value="1"/>
</dbReference>
<dbReference type="GO" id="GO:0005829">
    <property type="term" value="C:cytosol"/>
    <property type="evidence" value="ECO:0007669"/>
    <property type="project" value="TreeGrafter"/>
</dbReference>
<dbReference type="InterPro" id="IPR017508">
    <property type="entry name" value="HipA_N1"/>
</dbReference>
<protein>
    <submittedName>
        <fullName evidence="6">Type II toxin-antitoxin system HipA family toxin</fullName>
    </submittedName>
</protein>
<dbReference type="Proteomes" id="UP000460298">
    <property type="component" value="Unassembled WGS sequence"/>
</dbReference>
<evidence type="ECO:0000256" key="1">
    <source>
        <dbReference type="ARBA" id="ARBA00010164"/>
    </source>
</evidence>
<gene>
    <name evidence="6" type="ORF">F9K24_13975</name>
</gene>
<dbReference type="Gene3D" id="1.10.1070.20">
    <property type="match status" value="1"/>
</dbReference>
<dbReference type="CDD" id="cd17793">
    <property type="entry name" value="HipA"/>
    <property type="match status" value="1"/>
</dbReference>
<dbReference type="PANTHER" id="PTHR37419:SF1">
    <property type="entry name" value="SERINE_THREONINE-PROTEIN KINASE TOXIN HIPA"/>
    <property type="match status" value="1"/>
</dbReference>
<dbReference type="PANTHER" id="PTHR37419">
    <property type="entry name" value="SERINE/THREONINE-PROTEIN KINASE TOXIN HIPA"/>
    <property type="match status" value="1"/>
</dbReference>
<proteinExistence type="inferred from homology"/>
<sequence length="431" mass="48008">MKSEPKTLFVFYNAVPVGQVTEKADGVLSFQYDRSWLTSGAGFAISQSLPLRPQVFSGGAAHAYFANLLPEGRLRSNLAQTLSISEGDDFLFLRELGQEIAGALRILTSPTPDAPKHAPSSRRPIDAEALKLFHLQSSVASVYNDRRRHLRLSLAGAQQKLPVLFDPSGGGLWTTDGSEPSTHILKITNRDYKALPENEYYLNMTARLAGLPVPAAFLIPVPPVSLTSNKRPFRFLVIERYDRIREGSSVKRLHQEDLCQALGILPSKKYEKEGGPSLLDAFRMTETIANNPVIDLDRLVEWTVFNLVCGNADAHGKNLSFLYRENSAGLSPFYDLVSTRAYPSLDRAMAMTIGGSSDLGQIGRNDWQSLARNTRVAAPYLLKKVKSTSERIEEAADQAYKEFAHEVGRIELINQIRLEIHRQARRTRELL</sequence>
<evidence type="ECO:0000256" key="3">
    <source>
        <dbReference type="ARBA" id="ARBA00022777"/>
    </source>
</evidence>
<comment type="caution">
    <text evidence="6">The sequence shown here is derived from an EMBL/GenBank/DDBJ whole genome shotgun (WGS) entry which is preliminary data.</text>
</comment>
<keyword evidence="2" id="KW-0808">Transferase</keyword>
<evidence type="ECO:0000313" key="6">
    <source>
        <dbReference type="EMBL" id="KAB2931343.1"/>
    </source>
</evidence>
<dbReference type="AlphaFoldDB" id="A0A833H054"/>
<evidence type="ECO:0000259" key="5">
    <source>
        <dbReference type="Pfam" id="PF13657"/>
    </source>
</evidence>
<keyword evidence="3" id="KW-0418">Kinase</keyword>
<accession>A0A833H054</accession>
<name>A0A833H054_9LEPT</name>
<evidence type="ECO:0000256" key="2">
    <source>
        <dbReference type="ARBA" id="ARBA00022679"/>
    </source>
</evidence>
<reference evidence="6 7" key="1">
    <citation type="submission" date="2019-10" db="EMBL/GenBank/DDBJ databases">
        <title>Extracellular Electron Transfer in a Candidatus Methanoperedens spp. Enrichment Culture.</title>
        <authorList>
            <person name="Berger S."/>
            <person name="Rangel Shaw D."/>
            <person name="Berben T."/>
            <person name="In 'T Zandt M."/>
            <person name="Frank J."/>
            <person name="Reimann J."/>
            <person name="Jetten M.S.M."/>
            <person name="Welte C.U."/>
        </authorList>
    </citation>
    <scope>NUCLEOTIDE SEQUENCE [LARGE SCALE GENOMIC DNA]</scope>
    <source>
        <strain evidence="6">SB12</strain>
    </source>
</reference>
<dbReference type="InterPro" id="IPR052028">
    <property type="entry name" value="HipA_Ser/Thr_kinase"/>
</dbReference>
<dbReference type="Pfam" id="PF07804">
    <property type="entry name" value="HipA_C"/>
    <property type="match status" value="1"/>
</dbReference>
<feature type="domain" description="HipA N-terminal subdomain 1" evidence="5">
    <location>
        <begin position="10"/>
        <end position="106"/>
    </location>
</feature>